<protein>
    <submittedName>
        <fullName evidence="2">Phosphotransferase family protein</fullName>
    </submittedName>
</protein>
<evidence type="ECO:0000259" key="1">
    <source>
        <dbReference type="Pfam" id="PF01636"/>
    </source>
</evidence>
<dbReference type="RefSeq" id="WP_326837307.1">
    <property type="nucleotide sequence ID" value="NZ_CP142149.1"/>
</dbReference>
<accession>A0ABZ1IJ56</accession>
<evidence type="ECO:0000313" key="3">
    <source>
        <dbReference type="Proteomes" id="UP001330812"/>
    </source>
</evidence>
<dbReference type="Pfam" id="PF01636">
    <property type="entry name" value="APH"/>
    <property type="match status" value="1"/>
</dbReference>
<dbReference type="InterPro" id="IPR051678">
    <property type="entry name" value="AGP_Transferase"/>
</dbReference>
<name>A0ABZ1IJ56_9PSEU</name>
<keyword evidence="3" id="KW-1185">Reference proteome</keyword>
<gene>
    <name evidence="2" type="ORF">VSH64_20835</name>
</gene>
<dbReference type="PANTHER" id="PTHR21310">
    <property type="entry name" value="AMINOGLYCOSIDE PHOSPHOTRANSFERASE-RELATED-RELATED"/>
    <property type="match status" value="1"/>
</dbReference>
<dbReference type="Gene3D" id="3.30.200.20">
    <property type="entry name" value="Phosphorylase Kinase, domain 1"/>
    <property type="match status" value="1"/>
</dbReference>
<feature type="domain" description="Aminoglycoside phosphotransferase" evidence="1">
    <location>
        <begin position="30"/>
        <end position="252"/>
    </location>
</feature>
<dbReference type="SUPFAM" id="SSF56112">
    <property type="entry name" value="Protein kinase-like (PK-like)"/>
    <property type="match status" value="1"/>
</dbReference>
<dbReference type="Gene3D" id="3.90.1200.10">
    <property type="match status" value="1"/>
</dbReference>
<dbReference type="PANTHER" id="PTHR21310:SF57">
    <property type="entry name" value="BLR2944 PROTEIN"/>
    <property type="match status" value="1"/>
</dbReference>
<proteinExistence type="predicted"/>
<dbReference type="CDD" id="cd05154">
    <property type="entry name" value="ACAD10_11_N-like"/>
    <property type="match status" value="1"/>
</dbReference>
<dbReference type="InterPro" id="IPR002575">
    <property type="entry name" value="Aminoglycoside_PTrfase"/>
</dbReference>
<dbReference type="InterPro" id="IPR011009">
    <property type="entry name" value="Kinase-like_dom_sf"/>
</dbReference>
<reference evidence="2 3" key="1">
    <citation type="journal article" date="2015" name="Int. J. Syst. Evol. Microbiol.">
        <title>Amycolatopsis rhabdoformis sp. nov., an actinomycete isolated from a tropical forest soil.</title>
        <authorList>
            <person name="Souza W.R."/>
            <person name="Silva R.E."/>
            <person name="Goodfellow M."/>
            <person name="Busarakam K."/>
            <person name="Figueiro F.S."/>
            <person name="Ferreira D."/>
            <person name="Rodrigues-Filho E."/>
            <person name="Moraes L.A.B."/>
            <person name="Zucchi T.D."/>
        </authorList>
    </citation>
    <scope>NUCLEOTIDE SEQUENCE [LARGE SCALE GENOMIC DNA]</scope>
    <source>
        <strain evidence="2 3">NCIMB 14900</strain>
    </source>
</reference>
<dbReference type="Proteomes" id="UP001330812">
    <property type="component" value="Chromosome"/>
</dbReference>
<dbReference type="InterPro" id="IPR041726">
    <property type="entry name" value="ACAD10_11_N"/>
</dbReference>
<dbReference type="EMBL" id="CP142149">
    <property type="protein sequence ID" value="WSE34499.1"/>
    <property type="molecule type" value="Genomic_DNA"/>
</dbReference>
<organism evidence="2 3">
    <name type="scientific">Amycolatopsis rhabdoformis</name>
    <dbReference type="NCBI Taxonomy" id="1448059"/>
    <lineage>
        <taxon>Bacteria</taxon>
        <taxon>Bacillati</taxon>
        <taxon>Actinomycetota</taxon>
        <taxon>Actinomycetes</taxon>
        <taxon>Pseudonocardiales</taxon>
        <taxon>Pseudonocardiaceae</taxon>
        <taxon>Amycolatopsis</taxon>
    </lineage>
</organism>
<evidence type="ECO:0000313" key="2">
    <source>
        <dbReference type="EMBL" id="WSE34499.1"/>
    </source>
</evidence>
<sequence length="326" mass="36761">MTSTLDEQLHEFLSAKLGSAPKIVDLTRVGIGRSRENWVFDLVDAAGGREPLILRRDPEGGLVDTDRGTEFAVLRALEPSGLPAPRARWLDADGQWLGKPSLIMRREPGECDYRVVNGERLLAERTALARRFCELLAEVHAVDWRATGLGEVLDDPGDQAALAELTRWETVLRQDQLEALPEVDVAIGWLREHAPVSARTVLVHADFKPGNILLQDGRVSALLDWELAHLGDPLEDLGWVVQPLRHREHLIEGAWERDDLIRHYRDVSGTEVDEAALRWWVVFSTFKTAVMQVSGLRAFLDERSDEPYRPTRRVLRTLLAAITERS</sequence>